<comment type="cofactor">
    <cofactor evidence="1">
        <name>FMN</name>
        <dbReference type="ChEBI" id="CHEBI:58210"/>
    </cofactor>
</comment>
<evidence type="ECO:0000256" key="8">
    <source>
        <dbReference type="ARBA" id="ARBA00023014"/>
    </source>
</evidence>
<feature type="domain" description="NADH:flavin oxidoreductase/NADH oxidase N-terminal" evidence="9">
    <location>
        <begin position="5"/>
        <end position="336"/>
    </location>
</feature>
<dbReference type="GO" id="GO:0016491">
    <property type="term" value="F:oxidoreductase activity"/>
    <property type="evidence" value="ECO:0007669"/>
    <property type="project" value="UniProtKB-KW"/>
</dbReference>
<dbReference type="InterPro" id="IPR013785">
    <property type="entry name" value="Aldolase_TIM"/>
</dbReference>
<accession>X1MIL9</accession>
<evidence type="ECO:0000259" key="9">
    <source>
        <dbReference type="Pfam" id="PF00724"/>
    </source>
</evidence>
<protein>
    <recommendedName>
        <fullName evidence="9">NADH:flavin oxidoreductase/NADH oxidase N-terminal domain-containing protein</fullName>
    </recommendedName>
</protein>
<dbReference type="PANTHER" id="PTHR42917:SF2">
    <property type="entry name" value="2,4-DIENOYL-COA REDUCTASE [(2E)-ENOYL-COA-PRODUCING]"/>
    <property type="match status" value="1"/>
</dbReference>
<dbReference type="Gene3D" id="3.40.50.720">
    <property type="entry name" value="NAD(P)-binding Rossmann-like Domain"/>
    <property type="match status" value="1"/>
</dbReference>
<comment type="caution">
    <text evidence="10">The sequence shown here is derived from an EMBL/GenBank/DDBJ whole genome shotgun (WGS) entry which is preliminary data.</text>
</comment>
<organism evidence="10">
    <name type="scientific">marine sediment metagenome</name>
    <dbReference type="NCBI Taxonomy" id="412755"/>
    <lineage>
        <taxon>unclassified sequences</taxon>
        <taxon>metagenomes</taxon>
        <taxon>ecological metagenomes</taxon>
    </lineage>
</organism>
<dbReference type="GO" id="GO:0010181">
    <property type="term" value="F:FMN binding"/>
    <property type="evidence" value="ECO:0007669"/>
    <property type="project" value="InterPro"/>
</dbReference>
<dbReference type="CDD" id="cd02803">
    <property type="entry name" value="OYE_like_FMN_family"/>
    <property type="match status" value="1"/>
</dbReference>
<keyword evidence="4" id="KW-0288">FMN</keyword>
<keyword evidence="6" id="KW-0560">Oxidoreductase</keyword>
<dbReference type="SUPFAM" id="SSF51395">
    <property type="entry name" value="FMN-linked oxidoreductases"/>
    <property type="match status" value="1"/>
</dbReference>
<dbReference type="PANTHER" id="PTHR42917">
    <property type="entry name" value="2,4-DIENOYL-COA REDUCTASE"/>
    <property type="match status" value="1"/>
</dbReference>
<dbReference type="GO" id="GO:0046872">
    <property type="term" value="F:metal ion binding"/>
    <property type="evidence" value="ECO:0007669"/>
    <property type="project" value="UniProtKB-KW"/>
</dbReference>
<proteinExistence type="predicted"/>
<evidence type="ECO:0000256" key="6">
    <source>
        <dbReference type="ARBA" id="ARBA00023002"/>
    </source>
</evidence>
<dbReference type="AlphaFoldDB" id="X1MIL9"/>
<dbReference type="GO" id="GO:0051536">
    <property type="term" value="F:iron-sulfur cluster binding"/>
    <property type="evidence" value="ECO:0007669"/>
    <property type="project" value="UniProtKB-KW"/>
</dbReference>
<sequence length="466" mass="50354">MEGQIWEPLRIGEMELKNRIVIPPMVTQYASKEGYVTERIKNYYEARARGGAALIIVEGAYVHPRGQGLVNLLNISDDKCISGMSELVQVIHRHQTKAALQIYHCGRKTTSELIGMQSVAPSPLACPDLGNNVEGEVPKELTIEEIAEIVTYFAKAALRVKRAGFDGVEIHGAHGYLIDQFLSCSTNKRQDSYGGNLPNRARFLIEIIKAVREAVGKSYPVWCRINGKLYEEEGTSLEEAQQTARMAQEAGADAIHVSAFGSGSPIFSTSPTFVPAVIADLVEGIKKTVTIPVIASGKITPEAGEKILEEGKADLISIGRGFIADPELINKVASGKLEDITPCIDCCGCLDDIMSTIAGSTVPAVVGIRCRVNAALGKEDKIIRAKRPRKVLIIGGGPAGMEAARVAALRGHKVTLWEKEARLGGQLNQAVIPPHKHRIGLLAKYLQTQLKKLGVNVKLNKVATTA</sequence>
<evidence type="ECO:0000256" key="1">
    <source>
        <dbReference type="ARBA" id="ARBA00001917"/>
    </source>
</evidence>
<dbReference type="SUPFAM" id="SSF51971">
    <property type="entry name" value="Nucleotide-binding domain"/>
    <property type="match status" value="1"/>
</dbReference>
<keyword evidence="8" id="KW-0411">Iron-sulfur</keyword>
<dbReference type="Gene3D" id="3.20.20.70">
    <property type="entry name" value="Aldolase class I"/>
    <property type="match status" value="1"/>
</dbReference>
<dbReference type="Pfam" id="PF00724">
    <property type="entry name" value="Oxidored_FMN"/>
    <property type="match status" value="1"/>
</dbReference>
<gene>
    <name evidence="10" type="ORF">S06H3_12209</name>
</gene>
<evidence type="ECO:0000256" key="7">
    <source>
        <dbReference type="ARBA" id="ARBA00023004"/>
    </source>
</evidence>
<keyword evidence="5" id="KW-0479">Metal-binding</keyword>
<feature type="non-terminal residue" evidence="10">
    <location>
        <position position="466"/>
    </location>
</feature>
<dbReference type="InterPro" id="IPR001155">
    <property type="entry name" value="OxRdtase_FMN_N"/>
</dbReference>
<keyword evidence="3" id="KW-0285">Flavoprotein</keyword>
<comment type="cofactor">
    <cofactor evidence="2">
        <name>[4Fe-4S] cluster</name>
        <dbReference type="ChEBI" id="CHEBI:49883"/>
    </cofactor>
</comment>
<evidence type="ECO:0000256" key="4">
    <source>
        <dbReference type="ARBA" id="ARBA00022643"/>
    </source>
</evidence>
<evidence type="ECO:0000313" key="10">
    <source>
        <dbReference type="EMBL" id="GAI06224.1"/>
    </source>
</evidence>
<name>X1MIL9_9ZZZZ</name>
<evidence type="ECO:0000256" key="3">
    <source>
        <dbReference type="ARBA" id="ARBA00022630"/>
    </source>
</evidence>
<dbReference type="EMBL" id="BARV01005985">
    <property type="protein sequence ID" value="GAI06224.1"/>
    <property type="molecule type" value="Genomic_DNA"/>
</dbReference>
<dbReference type="InterPro" id="IPR051793">
    <property type="entry name" value="NADH:flavin_oxidoreductase"/>
</dbReference>
<dbReference type="Pfam" id="PF12831">
    <property type="entry name" value="FAD_oxidored"/>
    <property type="match status" value="1"/>
</dbReference>
<evidence type="ECO:0000256" key="5">
    <source>
        <dbReference type="ARBA" id="ARBA00022723"/>
    </source>
</evidence>
<evidence type="ECO:0000256" key="2">
    <source>
        <dbReference type="ARBA" id="ARBA00001966"/>
    </source>
</evidence>
<dbReference type="PRINTS" id="PR00419">
    <property type="entry name" value="ADXRDTASE"/>
</dbReference>
<reference evidence="10" key="1">
    <citation type="journal article" date="2014" name="Front. Microbiol.">
        <title>High frequency of phylogenetically diverse reductive dehalogenase-homologous genes in deep subseafloor sedimentary metagenomes.</title>
        <authorList>
            <person name="Kawai M."/>
            <person name="Futagami T."/>
            <person name="Toyoda A."/>
            <person name="Takaki Y."/>
            <person name="Nishi S."/>
            <person name="Hori S."/>
            <person name="Arai W."/>
            <person name="Tsubouchi T."/>
            <person name="Morono Y."/>
            <person name="Uchiyama I."/>
            <person name="Ito T."/>
            <person name="Fujiyama A."/>
            <person name="Inagaki F."/>
            <person name="Takami H."/>
        </authorList>
    </citation>
    <scope>NUCLEOTIDE SEQUENCE</scope>
    <source>
        <strain evidence="10">Expedition CK06-06</strain>
    </source>
</reference>
<keyword evidence="7" id="KW-0408">Iron</keyword>